<evidence type="ECO:0000256" key="3">
    <source>
        <dbReference type="ARBA" id="ARBA00022692"/>
    </source>
</evidence>
<comment type="similarity">
    <text evidence="6">Belongs to the inorganic phosphate transporter (PiT) (TC 2.A.20) family.</text>
</comment>
<keyword evidence="3" id="KW-0812">Transmembrane</keyword>
<organism evidence="7 8">
    <name type="scientific">Phocaeicola coprophilus DSM 18228 = JCM 13818</name>
    <dbReference type="NCBI Taxonomy" id="547042"/>
    <lineage>
        <taxon>Bacteria</taxon>
        <taxon>Pseudomonadati</taxon>
        <taxon>Bacteroidota</taxon>
        <taxon>Bacteroidia</taxon>
        <taxon>Bacteroidales</taxon>
        <taxon>Bacteroidaceae</taxon>
        <taxon>Phocaeicola</taxon>
    </lineage>
</organism>
<dbReference type="GO" id="GO:0016020">
    <property type="term" value="C:membrane"/>
    <property type="evidence" value="ECO:0007669"/>
    <property type="project" value="UniProtKB-SubCell"/>
</dbReference>
<comment type="subcellular location">
    <subcellularLocation>
        <location evidence="1 6">Membrane</location>
        <topology evidence="1 6">Multi-pass membrane protein</topology>
    </subcellularLocation>
</comment>
<keyword evidence="2 6" id="KW-0813">Transport</keyword>
<dbReference type="eggNOG" id="COG0306">
    <property type="taxonomic scope" value="Bacteria"/>
</dbReference>
<dbReference type="RefSeq" id="WP_008143857.1">
    <property type="nucleotide sequence ID" value="NZ_EQ973645.1"/>
</dbReference>
<dbReference type="InterPro" id="IPR001204">
    <property type="entry name" value="Phos_transporter"/>
</dbReference>
<dbReference type="GO" id="GO:0005315">
    <property type="term" value="F:phosphate transmembrane transporter activity"/>
    <property type="evidence" value="ECO:0007669"/>
    <property type="project" value="InterPro"/>
</dbReference>
<dbReference type="GO" id="GO:0035435">
    <property type="term" value="P:phosphate ion transmembrane transport"/>
    <property type="evidence" value="ECO:0007669"/>
    <property type="project" value="TreeGrafter"/>
</dbReference>
<protein>
    <recommendedName>
        <fullName evidence="6">Phosphate transporter</fullName>
    </recommendedName>
</protein>
<dbReference type="Pfam" id="PF01384">
    <property type="entry name" value="PHO4"/>
    <property type="match status" value="1"/>
</dbReference>
<dbReference type="PANTHER" id="PTHR11101">
    <property type="entry name" value="PHOSPHATE TRANSPORTER"/>
    <property type="match status" value="1"/>
</dbReference>
<dbReference type="GeneID" id="78405826"/>
<dbReference type="Proteomes" id="UP000014073">
    <property type="component" value="Unassembled WGS sequence"/>
</dbReference>
<comment type="caution">
    <text evidence="7">The sequence shown here is derived from an EMBL/GenBank/DDBJ whole genome shotgun (WGS) entry which is preliminary data.</text>
</comment>
<evidence type="ECO:0000256" key="5">
    <source>
        <dbReference type="ARBA" id="ARBA00023136"/>
    </source>
</evidence>
<evidence type="ECO:0000313" key="7">
    <source>
        <dbReference type="EMBL" id="EEF77128.1"/>
    </source>
</evidence>
<reference evidence="7 8" key="1">
    <citation type="submission" date="2008-12" db="EMBL/GenBank/DDBJ databases">
        <authorList>
            <person name="Fulton L."/>
            <person name="Clifton S."/>
            <person name="Fulton B."/>
            <person name="Xu J."/>
            <person name="Minx P."/>
            <person name="Pepin K.H."/>
            <person name="Johnson M."/>
            <person name="Bhonagiri V."/>
            <person name="Nash W.E."/>
            <person name="Mardis E.R."/>
            <person name="Wilson R.K."/>
        </authorList>
    </citation>
    <scope>NUCLEOTIDE SEQUENCE [LARGE SCALE GENOMIC DNA]</scope>
    <source>
        <strain evidence="7 8">DSM 18228</strain>
    </source>
</reference>
<evidence type="ECO:0000256" key="6">
    <source>
        <dbReference type="RuleBase" id="RU363058"/>
    </source>
</evidence>
<accession>S0F9Q5</accession>
<evidence type="ECO:0000256" key="4">
    <source>
        <dbReference type="ARBA" id="ARBA00022989"/>
    </source>
</evidence>
<dbReference type="STRING" id="547042.BACCOPRO_02640"/>
<dbReference type="EMBL" id="ACBW01000170">
    <property type="protein sequence ID" value="EEF77128.1"/>
    <property type="molecule type" value="Genomic_DNA"/>
</dbReference>
<dbReference type="HOGENOM" id="CLU_021892_0_0_10"/>
<name>S0F9Q5_9BACT</name>
<keyword evidence="5" id="KW-0472">Membrane</keyword>
<evidence type="ECO:0000313" key="8">
    <source>
        <dbReference type="Proteomes" id="UP000014073"/>
    </source>
</evidence>
<dbReference type="AlphaFoldDB" id="S0F9Q5"/>
<evidence type="ECO:0000256" key="2">
    <source>
        <dbReference type="ARBA" id="ARBA00022448"/>
    </source>
</evidence>
<gene>
    <name evidence="7" type="ORF">BACCOPRO_02640</name>
</gene>
<keyword evidence="8" id="KW-1185">Reference proteome</keyword>
<sequence>METIYLGIVIFLFMLAVFDLLVGVSNDAVNFMNSAVGAKVANFKTIVIVAAIGVFAGAVLSNGMMDIARHGIFQPVNFSFYEIMCILLAVMVTDVVLLDVFNTLGLPTSTTVSMVFELLGGTFILAILKIVGDETGLLTLGDMMNTEKALSVIMGIFLSVAIAFIAGTFVQYISRLIFSFNYKKNLSWTIGIFGGIAVTSLSYFMLIKGLKSAPFMTPESLAWISENTTLLVTGCFITFTLLMQILHWCRVNVFKIIVLLGTFSLALAFAGNDLVNFIGVPLAGFSAYTDYVANSNGVSIHDFMMTSLMSSAKTPAIFLFASGLVMVYALATSKKAKNVIKTSVDLARQEEGDEMFGSSALARTIVRRANNINDFLKRVIPAGMRRWIDSRFNKDEVILENGAAFDLIRAAVNLVLSGLLIIIGTTMKLPLSTTYVTFIVAMGTSLADRAWSRESAVYRITGMLSVIGGWFITAFVAFTICALVTFIMFYTSFVGMFIFIVVAVVLLVRSNIKYSKKEKAEQQDDIFKRMMASKDKNEILALLRQHVKETLTSYITFSEDTYVKVTDGFIHEDLKSLRKAMNATDDQKKMLKKRRRKELLGLRRIPITIAIEKNTWFHLGSNSCEEMLYCLKRICEPCKEHVDNNFNPISKDCVTEFLPVREELCRLMERTRTAIENNNYEEADDILAKGDALKNSISSLRKQMMNRMQEADNASLKASMVYLNILQESQELVSIWRHLLRASRFFQGDYVPQESVLLNLAESPRTV</sequence>
<proteinExistence type="inferred from homology"/>
<keyword evidence="6" id="KW-0592">Phosphate transport</keyword>
<keyword evidence="4" id="KW-1133">Transmembrane helix</keyword>
<evidence type="ECO:0000256" key="1">
    <source>
        <dbReference type="ARBA" id="ARBA00004141"/>
    </source>
</evidence>
<dbReference type="PANTHER" id="PTHR11101:SF16">
    <property type="entry name" value="PHOSPHATE TRANSPORTER"/>
    <property type="match status" value="1"/>
</dbReference>